<sequence length="80" mass="8984">MQVTTNSSNNVVIRLPQTVLTVISSYNLTLFSQRRHQTTADSSYTVVIRLPETVLTEPAQSYWPSQTVFTTSPTGHPKLF</sequence>
<reference evidence="1 2" key="1">
    <citation type="journal article" date="2023" name="Sci. Data">
        <title>Genome assembly of the Korean intertidal mud-creeper Batillaria attramentaria.</title>
        <authorList>
            <person name="Patra A.K."/>
            <person name="Ho P.T."/>
            <person name="Jun S."/>
            <person name="Lee S.J."/>
            <person name="Kim Y."/>
            <person name="Won Y.J."/>
        </authorList>
    </citation>
    <scope>NUCLEOTIDE SEQUENCE [LARGE SCALE GENOMIC DNA]</scope>
    <source>
        <strain evidence="1">Wonlab-2016</strain>
    </source>
</reference>
<dbReference type="EMBL" id="JACVVK020000062">
    <property type="protein sequence ID" value="KAK7497010.1"/>
    <property type="molecule type" value="Genomic_DNA"/>
</dbReference>
<keyword evidence="2" id="KW-1185">Reference proteome</keyword>
<dbReference type="Proteomes" id="UP001519460">
    <property type="component" value="Unassembled WGS sequence"/>
</dbReference>
<dbReference type="AlphaFoldDB" id="A0ABD0LCB5"/>
<accession>A0ABD0LCB5</accession>
<name>A0ABD0LCB5_9CAEN</name>
<evidence type="ECO:0000313" key="2">
    <source>
        <dbReference type="Proteomes" id="UP001519460"/>
    </source>
</evidence>
<protein>
    <submittedName>
        <fullName evidence="1">Uncharacterized protein</fullName>
    </submittedName>
</protein>
<organism evidence="1 2">
    <name type="scientific">Batillaria attramentaria</name>
    <dbReference type="NCBI Taxonomy" id="370345"/>
    <lineage>
        <taxon>Eukaryota</taxon>
        <taxon>Metazoa</taxon>
        <taxon>Spiralia</taxon>
        <taxon>Lophotrochozoa</taxon>
        <taxon>Mollusca</taxon>
        <taxon>Gastropoda</taxon>
        <taxon>Caenogastropoda</taxon>
        <taxon>Sorbeoconcha</taxon>
        <taxon>Cerithioidea</taxon>
        <taxon>Batillariidae</taxon>
        <taxon>Batillaria</taxon>
    </lineage>
</organism>
<gene>
    <name evidence="1" type="ORF">BaRGS_00011746</name>
</gene>
<comment type="caution">
    <text evidence="1">The sequence shown here is derived from an EMBL/GenBank/DDBJ whole genome shotgun (WGS) entry which is preliminary data.</text>
</comment>
<evidence type="ECO:0000313" key="1">
    <source>
        <dbReference type="EMBL" id="KAK7497010.1"/>
    </source>
</evidence>
<proteinExistence type="predicted"/>